<comment type="caution">
    <text evidence="4">The sequence shown here is derived from an EMBL/GenBank/DDBJ whole genome shotgun (WGS) entry which is preliminary data.</text>
</comment>
<keyword evidence="1 2" id="KW-0533">Nickel</keyword>
<sequence length="444" mass="47781">MKIAYLDCFSGISGDMLLAALVDAGVPFSILEEAVSAVGLEAHLQLHRVNRSGIDAAKVDVILSTGESAEMHASDHARAAADHDHPHASENMHSHSHEHSHAHQESHKHDHPHGRSLSVIQSMIGQSNLLPGVKEVALEAFRLLGEAEAKIHNVPVEKIHFHEVGAVDAIADIVAAAAGCAWLGVNRWFCSPLNVGGGHVHCAHGIFPVPAPATLELLRDMPVYSDGPQKELVTPTGAALLRALQASSSNFPTMQVRMTGYGAGSRDLEVRPNVLRLVIGETSGRQQSSELGASIARVGVIEAAIDDATPEVLSFVAERLLATGAIDVYRTSLQMKKGRSGTQLTVLCAPEMSGAIQELLFEETTTIGLRYREEEKISLRREFVTVETQWGEIRVKIAIRGDGSVINVAPEFEDCRQIAEGRGVPLKQVMQGAVAAYWFKDSCA</sequence>
<evidence type="ECO:0000313" key="4">
    <source>
        <dbReference type="EMBL" id="MFC5862331.1"/>
    </source>
</evidence>
<evidence type="ECO:0000256" key="2">
    <source>
        <dbReference type="HAMAP-Rule" id="MF_01074"/>
    </source>
</evidence>
<dbReference type="Pfam" id="PF01969">
    <property type="entry name" value="Ni_insertion"/>
    <property type="match status" value="1"/>
</dbReference>
<accession>A0ABW1EDD6</accession>
<evidence type="ECO:0000256" key="3">
    <source>
        <dbReference type="SAM" id="MobiDB-lite"/>
    </source>
</evidence>
<dbReference type="GO" id="GO:0016829">
    <property type="term" value="F:lyase activity"/>
    <property type="evidence" value="ECO:0007669"/>
    <property type="project" value="UniProtKB-KW"/>
</dbReference>
<dbReference type="Gene3D" id="3.30.70.1380">
    <property type="entry name" value="Transcriptional regulatory protein pf0864 domain like"/>
    <property type="match status" value="1"/>
</dbReference>
<dbReference type="Gene3D" id="3.10.20.300">
    <property type="entry name" value="mk0293 like domain"/>
    <property type="match status" value="1"/>
</dbReference>
<keyword evidence="2 4" id="KW-0456">Lyase</keyword>
<protein>
    <recommendedName>
        <fullName evidence="2">Putative nickel insertion protein</fullName>
    </recommendedName>
</protein>
<reference evidence="5" key="1">
    <citation type="journal article" date="2019" name="Int. J. Syst. Evol. Microbiol.">
        <title>The Global Catalogue of Microorganisms (GCM) 10K type strain sequencing project: providing services to taxonomists for standard genome sequencing and annotation.</title>
        <authorList>
            <consortium name="The Broad Institute Genomics Platform"/>
            <consortium name="The Broad Institute Genome Sequencing Center for Infectious Disease"/>
            <person name="Wu L."/>
            <person name="Ma J."/>
        </authorList>
    </citation>
    <scope>NUCLEOTIDE SEQUENCE [LARGE SCALE GENOMIC DNA]</scope>
    <source>
        <strain evidence="5">JCM 4087</strain>
    </source>
</reference>
<dbReference type="HAMAP" id="MF_01074">
    <property type="entry name" value="LarC"/>
    <property type="match status" value="1"/>
</dbReference>
<proteinExistence type="inferred from homology"/>
<comment type="similarity">
    <text evidence="2">Belongs to the LarC family.</text>
</comment>
<gene>
    <name evidence="4" type="primary">larC</name>
    <name evidence="4" type="ORF">ACFPT7_08515</name>
</gene>
<feature type="compositionally biased region" description="Basic and acidic residues" evidence="3">
    <location>
        <begin position="72"/>
        <end position="108"/>
    </location>
</feature>
<dbReference type="EMBL" id="JBHSPH010000002">
    <property type="protein sequence ID" value="MFC5862331.1"/>
    <property type="molecule type" value="Genomic_DNA"/>
</dbReference>
<name>A0ABW1EDD6_9BACT</name>
<dbReference type="NCBIfam" id="TIGR00299">
    <property type="entry name" value="nickel pincer cofactor biosynthesis protein LarC"/>
    <property type="match status" value="1"/>
</dbReference>
<dbReference type="Proteomes" id="UP001596091">
    <property type="component" value="Unassembled WGS sequence"/>
</dbReference>
<dbReference type="PANTHER" id="PTHR36566:SF1">
    <property type="entry name" value="PYRIDINIUM-3,5-BISTHIOCARBOXYLIC ACID MONONUCLEOTIDE NICKEL INSERTION PROTEIN"/>
    <property type="match status" value="1"/>
</dbReference>
<dbReference type="InterPro" id="IPR002822">
    <property type="entry name" value="Ni_insertion"/>
</dbReference>
<dbReference type="PANTHER" id="PTHR36566">
    <property type="entry name" value="NICKEL INSERTION PROTEIN-RELATED"/>
    <property type="match status" value="1"/>
</dbReference>
<evidence type="ECO:0000256" key="1">
    <source>
        <dbReference type="ARBA" id="ARBA00022596"/>
    </source>
</evidence>
<feature type="region of interest" description="Disordered" evidence="3">
    <location>
        <begin position="72"/>
        <end position="114"/>
    </location>
</feature>
<evidence type="ECO:0000313" key="5">
    <source>
        <dbReference type="Proteomes" id="UP001596091"/>
    </source>
</evidence>
<dbReference type="RefSeq" id="WP_263338808.1">
    <property type="nucleotide sequence ID" value="NZ_JAGSYH010000004.1"/>
</dbReference>
<keyword evidence="5" id="KW-1185">Reference proteome</keyword>
<organism evidence="4 5">
    <name type="scientific">Acidicapsa dinghuensis</name>
    <dbReference type="NCBI Taxonomy" id="2218256"/>
    <lineage>
        <taxon>Bacteria</taxon>
        <taxon>Pseudomonadati</taxon>
        <taxon>Acidobacteriota</taxon>
        <taxon>Terriglobia</taxon>
        <taxon>Terriglobales</taxon>
        <taxon>Acidobacteriaceae</taxon>
        <taxon>Acidicapsa</taxon>
    </lineage>
</organism>